<name>A0AAV5S7N3_9BILA</name>
<dbReference type="EMBL" id="BTSX01000001">
    <property type="protein sequence ID" value="GMS78648.1"/>
    <property type="molecule type" value="Genomic_DNA"/>
</dbReference>
<comment type="caution">
    <text evidence="1">The sequence shown here is derived from an EMBL/GenBank/DDBJ whole genome shotgun (WGS) entry which is preliminary data.</text>
</comment>
<proteinExistence type="predicted"/>
<organism evidence="1 2">
    <name type="scientific">Pristionchus entomophagus</name>
    <dbReference type="NCBI Taxonomy" id="358040"/>
    <lineage>
        <taxon>Eukaryota</taxon>
        <taxon>Metazoa</taxon>
        <taxon>Ecdysozoa</taxon>
        <taxon>Nematoda</taxon>
        <taxon>Chromadorea</taxon>
        <taxon>Rhabditida</taxon>
        <taxon>Rhabditina</taxon>
        <taxon>Diplogasteromorpha</taxon>
        <taxon>Diplogasteroidea</taxon>
        <taxon>Neodiplogasteridae</taxon>
        <taxon>Pristionchus</taxon>
    </lineage>
</organism>
<reference evidence="1" key="1">
    <citation type="submission" date="2023-10" db="EMBL/GenBank/DDBJ databases">
        <title>Genome assembly of Pristionchus species.</title>
        <authorList>
            <person name="Yoshida K."/>
            <person name="Sommer R.J."/>
        </authorList>
    </citation>
    <scope>NUCLEOTIDE SEQUENCE</scope>
    <source>
        <strain evidence="1">RS0144</strain>
    </source>
</reference>
<dbReference type="AlphaFoldDB" id="A0AAV5S7N3"/>
<evidence type="ECO:0000313" key="2">
    <source>
        <dbReference type="Proteomes" id="UP001432027"/>
    </source>
</evidence>
<gene>
    <name evidence="1" type="ORF">PENTCL1PPCAC_823</name>
</gene>
<accession>A0AAV5S7N3</accession>
<sequence length="118" mass="13588">VSATLETEEARRCLLYLKPRASTTDLCELTIRHNQTEIFDMLTEFLGRTSVERVNIYESRIIEDYKSLFNLMQHISPDYCKHCVLLLMPDALEFVNSLAGISRTIYIDAISKIDSLPD</sequence>
<protein>
    <submittedName>
        <fullName evidence="1">Uncharacterized protein</fullName>
    </submittedName>
</protein>
<feature type="non-terminal residue" evidence="1">
    <location>
        <position position="118"/>
    </location>
</feature>
<keyword evidence="2" id="KW-1185">Reference proteome</keyword>
<feature type="non-terminal residue" evidence="1">
    <location>
        <position position="1"/>
    </location>
</feature>
<dbReference type="Proteomes" id="UP001432027">
    <property type="component" value="Unassembled WGS sequence"/>
</dbReference>
<evidence type="ECO:0000313" key="1">
    <source>
        <dbReference type="EMBL" id="GMS78648.1"/>
    </source>
</evidence>